<dbReference type="EMBL" id="BAAAHQ010000042">
    <property type="protein sequence ID" value="GAA0948566.1"/>
    <property type="molecule type" value="Genomic_DNA"/>
</dbReference>
<keyword evidence="3" id="KW-1185">Reference proteome</keyword>
<evidence type="ECO:0000313" key="2">
    <source>
        <dbReference type="EMBL" id="GAA0948566.1"/>
    </source>
</evidence>
<evidence type="ECO:0000256" key="1">
    <source>
        <dbReference type="SAM" id="MobiDB-lite"/>
    </source>
</evidence>
<organism evidence="2 3">
    <name type="scientific">Nonomuraea longicatena</name>
    <dbReference type="NCBI Taxonomy" id="83682"/>
    <lineage>
        <taxon>Bacteria</taxon>
        <taxon>Bacillati</taxon>
        <taxon>Actinomycetota</taxon>
        <taxon>Actinomycetes</taxon>
        <taxon>Streptosporangiales</taxon>
        <taxon>Streptosporangiaceae</taxon>
        <taxon>Nonomuraea</taxon>
    </lineage>
</organism>
<gene>
    <name evidence="2" type="ORF">GCM10009560_66040</name>
</gene>
<name>A0ABN1QWW1_9ACTN</name>
<comment type="caution">
    <text evidence="2">The sequence shown here is derived from an EMBL/GenBank/DDBJ whole genome shotgun (WGS) entry which is preliminary data.</text>
</comment>
<dbReference type="Proteomes" id="UP001501578">
    <property type="component" value="Unassembled WGS sequence"/>
</dbReference>
<reference evidence="2 3" key="1">
    <citation type="journal article" date="2019" name="Int. J. Syst. Evol. Microbiol.">
        <title>The Global Catalogue of Microorganisms (GCM) 10K type strain sequencing project: providing services to taxonomists for standard genome sequencing and annotation.</title>
        <authorList>
            <consortium name="The Broad Institute Genomics Platform"/>
            <consortium name="The Broad Institute Genome Sequencing Center for Infectious Disease"/>
            <person name="Wu L."/>
            <person name="Ma J."/>
        </authorList>
    </citation>
    <scope>NUCLEOTIDE SEQUENCE [LARGE SCALE GENOMIC DNA]</scope>
    <source>
        <strain evidence="2 3">JCM 11136</strain>
    </source>
</reference>
<feature type="region of interest" description="Disordered" evidence="1">
    <location>
        <begin position="1"/>
        <end position="21"/>
    </location>
</feature>
<accession>A0ABN1QWW1</accession>
<feature type="compositionally biased region" description="Polar residues" evidence="1">
    <location>
        <begin position="1"/>
        <end position="14"/>
    </location>
</feature>
<proteinExistence type="predicted"/>
<evidence type="ECO:0000313" key="3">
    <source>
        <dbReference type="Proteomes" id="UP001501578"/>
    </source>
</evidence>
<sequence length="172" mass="19051">MGWPVNETQTTRTGAHTERARDHLTRIDRPAVNRYRPTTPSDDAHENILRVLHTDAAIASGHALLAIHEALTGLCDELARGRAETARQREAARLQADRVAGAMERAATVHQGLSRLHRRAAETDQELADVRALVERLAAATTTLAEHVSELATAATRERPRRRWWARSAPQG</sequence>
<protein>
    <submittedName>
        <fullName evidence="2">Uncharacterized protein</fullName>
    </submittedName>
</protein>